<sequence>MTDTDSRTLPKQKPLKLAVPCTNQREGLSQLTNELDKKRLLLHHLHGIQVHIAIGAFRAEGD</sequence>
<evidence type="ECO:0000313" key="2">
    <source>
        <dbReference type="Proteomes" id="UP000190774"/>
    </source>
</evidence>
<dbReference type="Proteomes" id="UP000190774">
    <property type="component" value="Unassembled WGS sequence"/>
</dbReference>
<proteinExistence type="predicted"/>
<dbReference type="EMBL" id="FUYE01000005">
    <property type="protein sequence ID" value="SKA92038.1"/>
    <property type="molecule type" value="Genomic_DNA"/>
</dbReference>
<protein>
    <submittedName>
        <fullName evidence="1">Uncharacterized protein</fullName>
    </submittedName>
</protein>
<name>A0A1T4XSD6_9BACT</name>
<accession>A0A1T4XSD6</accession>
<keyword evidence="2" id="KW-1185">Reference proteome</keyword>
<reference evidence="2" key="1">
    <citation type="submission" date="2017-02" db="EMBL/GenBank/DDBJ databases">
        <authorList>
            <person name="Varghese N."/>
            <person name="Submissions S."/>
        </authorList>
    </citation>
    <scope>NUCLEOTIDE SEQUENCE [LARGE SCALE GENOMIC DNA]</scope>
    <source>
        <strain evidence="2">ATCC 700200</strain>
    </source>
</reference>
<evidence type="ECO:0000313" key="1">
    <source>
        <dbReference type="EMBL" id="SKA92038.1"/>
    </source>
</evidence>
<organism evidence="1 2">
    <name type="scientific">Prosthecobacter debontii</name>
    <dbReference type="NCBI Taxonomy" id="48467"/>
    <lineage>
        <taxon>Bacteria</taxon>
        <taxon>Pseudomonadati</taxon>
        <taxon>Verrucomicrobiota</taxon>
        <taxon>Verrucomicrobiia</taxon>
        <taxon>Verrucomicrobiales</taxon>
        <taxon>Verrucomicrobiaceae</taxon>
        <taxon>Prosthecobacter</taxon>
    </lineage>
</organism>
<gene>
    <name evidence="1" type="ORF">SAMN02745166_01824</name>
</gene>
<dbReference type="AlphaFoldDB" id="A0A1T4XSD6"/>